<dbReference type="AlphaFoldDB" id="A0A2A9EDK5"/>
<dbReference type="EMBL" id="PDJH01000001">
    <property type="protein sequence ID" value="PFG36893.1"/>
    <property type="molecule type" value="Genomic_DNA"/>
</dbReference>
<dbReference type="NCBIfam" id="NF038356">
    <property type="entry name" value="actino_DLW39"/>
    <property type="match status" value="1"/>
</dbReference>
<gene>
    <name evidence="1" type="ORF">ATL41_1635</name>
</gene>
<reference evidence="1 2" key="1">
    <citation type="submission" date="2017-10" db="EMBL/GenBank/DDBJ databases">
        <title>Sequencing the genomes of 1000 actinobacteria strains.</title>
        <authorList>
            <person name="Klenk H.-P."/>
        </authorList>
    </citation>
    <scope>NUCLEOTIDE SEQUENCE [LARGE SCALE GENOMIC DNA]</scope>
    <source>
        <strain evidence="1 2">DSM 21574</strain>
    </source>
</reference>
<dbReference type="RefSeq" id="WP_219810375.1">
    <property type="nucleotide sequence ID" value="NZ_PDJH01000001.1"/>
</dbReference>
<protein>
    <submittedName>
        <fullName evidence="1">Uncharacterized protein</fullName>
    </submittedName>
</protein>
<dbReference type="Proteomes" id="UP000221394">
    <property type="component" value="Unassembled WGS sequence"/>
</dbReference>
<keyword evidence="2" id="KW-1185">Reference proteome</keyword>
<accession>A0A2A9EDK5</accession>
<name>A0A2A9EDK5_9MICO</name>
<organism evidence="1 2">
    <name type="scientific">Flavimobilis soli</name>
    <dbReference type="NCBI Taxonomy" id="442709"/>
    <lineage>
        <taxon>Bacteria</taxon>
        <taxon>Bacillati</taxon>
        <taxon>Actinomycetota</taxon>
        <taxon>Actinomycetes</taxon>
        <taxon>Micrococcales</taxon>
        <taxon>Jonesiaceae</taxon>
        <taxon>Flavimobilis</taxon>
    </lineage>
</organism>
<comment type="caution">
    <text evidence="1">The sequence shown here is derived from an EMBL/GenBank/DDBJ whole genome shotgun (WGS) entry which is preliminary data.</text>
</comment>
<evidence type="ECO:0000313" key="2">
    <source>
        <dbReference type="Proteomes" id="UP000221394"/>
    </source>
</evidence>
<evidence type="ECO:0000313" key="1">
    <source>
        <dbReference type="EMBL" id="PFG36893.1"/>
    </source>
</evidence>
<sequence>MKKLLVLTLVATAGYVAWRKYSEEAARRDVWSEVTDTFE</sequence>
<proteinExistence type="predicted"/>
<dbReference type="InterPro" id="IPR047990">
    <property type="entry name" value="DLW39-like"/>
</dbReference>